<dbReference type="PROSITE" id="PS51257">
    <property type="entry name" value="PROKAR_LIPOPROTEIN"/>
    <property type="match status" value="1"/>
</dbReference>
<dbReference type="RefSeq" id="WP_183261441.1">
    <property type="nucleotide sequence ID" value="NZ_BAAAVZ010000003.1"/>
</dbReference>
<sequence>MQTKALGLALALALISGCATQTGSGPVDPSKYNALSCNELNNEIGDTAQSISATAINRGRVASWNVPLWAPGGAKAVNLIKEKQTTRIEGLQAEQAAIDTARRRNCS</sequence>
<keyword evidence="3" id="KW-1185">Reference proteome</keyword>
<evidence type="ECO:0000256" key="1">
    <source>
        <dbReference type="SAM" id="SignalP"/>
    </source>
</evidence>
<accession>A0ABR6KYG5</accession>
<feature type="chain" id="PRO_5047485593" description="Lipoprotein" evidence="1">
    <location>
        <begin position="22"/>
        <end position="107"/>
    </location>
</feature>
<proteinExistence type="predicted"/>
<dbReference type="EMBL" id="JACHOT010000001">
    <property type="protein sequence ID" value="MBB4649567.1"/>
    <property type="molecule type" value="Genomic_DNA"/>
</dbReference>
<comment type="caution">
    <text evidence="2">The sequence shown here is derived from an EMBL/GenBank/DDBJ whole genome shotgun (WGS) entry which is preliminary data.</text>
</comment>
<evidence type="ECO:0000313" key="3">
    <source>
        <dbReference type="Proteomes" id="UP000539538"/>
    </source>
</evidence>
<organism evidence="2 3">
    <name type="scientific">Aminobacter niigataensis</name>
    <dbReference type="NCBI Taxonomy" id="83265"/>
    <lineage>
        <taxon>Bacteria</taxon>
        <taxon>Pseudomonadati</taxon>
        <taxon>Pseudomonadota</taxon>
        <taxon>Alphaproteobacteria</taxon>
        <taxon>Hyphomicrobiales</taxon>
        <taxon>Phyllobacteriaceae</taxon>
        <taxon>Aminobacter</taxon>
    </lineage>
</organism>
<protein>
    <recommendedName>
        <fullName evidence="4">Lipoprotein</fullName>
    </recommendedName>
</protein>
<evidence type="ECO:0008006" key="4">
    <source>
        <dbReference type="Google" id="ProtNLM"/>
    </source>
</evidence>
<reference evidence="2 3" key="1">
    <citation type="submission" date="2020-08" db="EMBL/GenBank/DDBJ databases">
        <title>Genomic Encyclopedia of Type Strains, Phase IV (KMG-IV): sequencing the most valuable type-strain genomes for metagenomic binning, comparative biology and taxonomic classification.</title>
        <authorList>
            <person name="Goeker M."/>
        </authorList>
    </citation>
    <scope>NUCLEOTIDE SEQUENCE [LARGE SCALE GENOMIC DNA]</scope>
    <source>
        <strain evidence="2 3">DSM 7050</strain>
    </source>
</reference>
<dbReference type="Proteomes" id="UP000539538">
    <property type="component" value="Unassembled WGS sequence"/>
</dbReference>
<name>A0ABR6KYG5_9HYPH</name>
<keyword evidence="1" id="KW-0732">Signal</keyword>
<feature type="signal peptide" evidence="1">
    <location>
        <begin position="1"/>
        <end position="21"/>
    </location>
</feature>
<gene>
    <name evidence="2" type="ORF">GGQ99_001289</name>
</gene>
<evidence type="ECO:0000313" key="2">
    <source>
        <dbReference type="EMBL" id="MBB4649567.1"/>
    </source>
</evidence>